<dbReference type="PANTHER" id="PTHR43791:SF57">
    <property type="entry name" value="MAJOR FACILITATOR SUPERFAMILY (MFS) PROFILE DOMAIN-CONTAINING PROTEIN"/>
    <property type="match status" value="1"/>
</dbReference>
<dbReference type="GO" id="GO:0016020">
    <property type="term" value="C:membrane"/>
    <property type="evidence" value="ECO:0007669"/>
    <property type="project" value="UniProtKB-SubCell"/>
</dbReference>
<dbReference type="GO" id="GO:0022857">
    <property type="term" value="F:transmembrane transporter activity"/>
    <property type="evidence" value="ECO:0007669"/>
    <property type="project" value="TreeGrafter"/>
</dbReference>
<feature type="transmembrane region" description="Helical" evidence="6">
    <location>
        <begin position="63"/>
        <end position="82"/>
    </location>
</feature>
<evidence type="ECO:0000313" key="7">
    <source>
        <dbReference type="EMBL" id="PIL23089.1"/>
    </source>
</evidence>
<keyword evidence="4 6" id="KW-1133">Transmembrane helix</keyword>
<dbReference type="InterPro" id="IPR036259">
    <property type="entry name" value="MFS_trans_sf"/>
</dbReference>
<organism evidence="7 8">
    <name type="scientific">Ganoderma sinense ZZ0214-1</name>
    <dbReference type="NCBI Taxonomy" id="1077348"/>
    <lineage>
        <taxon>Eukaryota</taxon>
        <taxon>Fungi</taxon>
        <taxon>Dikarya</taxon>
        <taxon>Basidiomycota</taxon>
        <taxon>Agaricomycotina</taxon>
        <taxon>Agaricomycetes</taxon>
        <taxon>Polyporales</taxon>
        <taxon>Polyporaceae</taxon>
        <taxon>Ganoderma</taxon>
    </lineage>
</organism>
<keyword evidence="2" id="KW-0813">Transport</keyword>
<accession>A0A2G8RNK4</accession>
<dbReference type="OrthoDB" id="2962993at2759"/>
<protein>
    <submittedName>
        <fullName evidence="7">MFS general substrate transporter</fullName>
    </submittedName>
</protein>
<reference evidence="7 8" key="1">
    <citation type="journal article" date="2015" name="Sci. Rep.">
        <title>Chromosome-level genome map provides insights into diverse defense mechanisms in the medicinal fungus Ganoderma sinense.</title>
        <authorList>
            <person name="Zhu Y."/>
            <person name="Xu J."/>
            <person name="Sun C."/>
            <person name="Zhou S."/>
            <person name="Xu H."/>
            <person name="Nelson D.R."/>
            <person name="Qian J."/>
            <person name="Song J."/>
            <person name="Luo H."/>
            <person name="Xiang L."/>
            <person name="Li Y."/>
            <person name="Xu Z."/>
            <person name="Ji A."/>
            <person name="Wang L."/>
            <person name="Lu S."/>
            <person name="Hayward A."/>
            <person name="Sun W."/>
            <person name="Li X."/>
            <person name="Schwartz D.C."/>
            <person name="Wang Y."/>
            <person name="Chen S."/>
        </authorList>
    </citation>
    <scope>NUCLEOTIDE SEQUENCE [LARGE SCALE GENOMIC DNA]</scope>
    <source>
        <strain evidence="7 8">ZZ0214-1</strain>
    </source>
</reference>
<name>A0A2G8RNK4_9APHY</name>
<gene>
    <name evidence="7" type="ORF">GSI_14397</name>
</gene>
<comment type="subcellular location">
    <subcellularLocation>
        <location evidence="1">Membrane</location>
        <topology evidence="1">Multi-pass membrane protein</topology>
    </subcellularLocation>
</comment>
<dbReference type="SUPFAM" id="SSF103473">
    <property type="entry name" value="MFS general substrate transporter"/>
    <property type="match status" value="1"/>
</dbReference>
<keyword evidence="3 6" id="KW-0812">Transmembrane</keyword>
<dbReference type="Proteomes" id="UP000230002">
    <property type="component" value="Unassembled WGS sequence"/>
</dbReference>
<evidence type="ECO:0000256" key="3">
    <source>
        <dbReference type="ARBA" id="ARBA00022692"/>
    </source>
</evidence>
<evidence type="ECO:0000256" key="5">
    <source>
        <dbReference type="ARBA" id="ARBA00023136"/>
    </source>
</evidence>
<evidence type="ECO:0000256" key="6">
    <source>
        <dbReference type="SAM" id="Phobius"/>
    </source>
</evidence>
<evidence type="ECO:0000256" key="2">
    <source>
        <dbReference type="ARBA" id="ARBA00022448"/>
    </source>
</evidence>
<dbReference type="PANTHER" id="PTHR43791">
    <property type="entry name" value="PERMEASE-RELATED"/>
    <property type="match status" value="1"/>
</dbReference>
<evidence type="ECO:0000256" key="1">
    <source>
        <dbReference type="ARBA" id="ARBA00004141"/>
    </source>
</evidence>
<feature type="transmembrane region" description="Helical" evidence="6">
    <location>
        <begin position="30"/>
        <end position="51"/>
    </location>
</feature>
<dbReference type="AlphaFoldDB" id="A0A2G8RNK4"/>
<sequence>MRGSFILGGSTLAIVGYVMLLATKTPGAQYSGTVFVAMGLLPSVACQLARMRETFGGEVKRAVAIRLIVGCGNLGGIAASFIYRQQNSPRYFSGHVVCIGSLSVLIVLCAIAMIRLHMLNQGKITQCEREGITAEKSDVFAELGDGSPLYLYTL</sequence>
<comment type="caution">
    <text evidence="7">The sequence shown here is derived from an EMBL/GenBank/DDBJ whole genome shotgun (WGS) entry which is preliminary data.</text>
</comment>
<evidence type="ECO:0000256" key="4">
    <source>
        <dbReference type="ARBA" id="ARBA00022989"/>
    </source>
</evidence>
<feature type="transmembrane region" description="Helical" evidence="6">
    <location>
        <begin position="94"/>
        <end position="114"/>
    </location>
</feature>
<evidence type="ECO:0000313" key="8">
    <source>
        <dbReference type="Proteomes" id="UP000230002"/>
    </source>
</evidence>
<keyword evidence="5 6" id="KW-0472">Membrane</keyword>
<dbReference type="STRING" id="1077348.A0A2G8RNK4"/>
<dbReference type="EMBL" id="AYKW01000068">
    <property type="protein sequence ID" value="PIL23089.1"/>
    <property type="molecule type" value="Genomic_DNA"/>
</dbReference>
<keyword evidence="8" id="KW-1185">Reference proteome</keyword>
<proteinExistence type="predicted"/>